<name>A0A347ZNB9_9CHLR</name>
<dbReference type="InterPro" id="IPR004805">
    <property type="entry name" value="DnaE2/DnaE/PolC"/>
</dbReference>
<evidence type="ECO:0000256" key="6">
    <source>
        <dbReference type="ARBA" id="ARBA00022695"/>
    </source>
</evidence>
<evidence type="ECO:0000259" key="11">
    <source>
        <dbReference type="SMART" id="SM00481"/>
    </source>
</evidence>
<evidence type="ECO:0000256" key="4">
    <source>
        <dbReference type="ARBA" id="ARBA00019114"/>
    </source>
</evidence>
<dbReference type="GO" id="GO:0003676">
    <property type="term" value="F:nucleic acid binding"/>
    <property type="evidence" value="ECO:0007669"/>
    <property type="project" value="InterPro"/>
</dbReference>
<dbReference type="InterPro" id="IPR004365">
    <property type="entry name" value="NA-bd_OB_tRNA"/>
</dbReference>
<dbReference type="SMART" id="SM00481">
    <property type="entry name" value="POLIIIAc"/>
    <property type="match status" value="1"/>
</dbReference>
<dbReference type="InterPro" id="IPR012340">
    <property type="entry name" value="NA-bd_OB-fold"/>
</dbReference>
<dbReference type="InterPro" id="IPR016195">
    <property type="entry name" value="Pol/histidinol_Pase-like"/>
</dbReference>
<dbReference type="Pfam" id="PF02811">
    <property type="entry name" value="PHP"/>
    <property type="match status" value="1"/>
</dbReference>
<dbReference type="Gene3D" id="1.10.10.1600">
    <property type="entry name" value="Bacterial DNA polymerase III alpha subunit, thumb domain"/>
    <property type="match status" value="1"/>
</dbReference>
<evidence type="ECO:0000313" key="13">
    <source>
        <dbReference type="Proteomes" id="UP000256388"/>
    </source>
</evidence>
<evidence type="ECO:0000256" key="7">
    <source>
        <dbReference type="ARBA" id="ARBA00022705"/>
    </source>
</evidence>
<dbReference type="Pfam" id="PF14579">
    <property type="entry name" value="HHH_6"/>
    <property type="match status" value="1"/>
</dbReference>
<comment type="similarity">
    <text evidence="2">Belongs to the DNA polymerase type-C family. DnaE subfamily.</text>
</comment>
<reference evidence="12 13" key="1">
    <citation type="submission" date="2018-08" db="EMBL/GenBank/DDBJ databases">
        <title>Genomic Encyclopedia of Type Strains, Phase IV (KMG-IV): sequencing the most valuable type-strain genomes for metagenomic binning, comparative biology and taxonomic classification.</title>
        <authorList>
            <person name="Goeker M."/>
        </authorList>
    </citation>
    <scope>NUCLEOTIDE SEQUENCE [LARGE SCALE GENOMIC DNA]</scope>
    <source>
        <strain evidence="12 13">DSM 23923</strain>
    </source>
</reference>
<dbReference type="PANTHER" id="PTHR32294:SF0">
    <property type="entry name" value="DNA POLYMERASE III SUBUNIT ALPHA"/>
    <property type="match status" value="1"/>
</dbReference>
<keyword evidence="5" id="KW-0808">Transferase</keyword>
<dbReference type="PANTHER" id="PTHR32294">
    <property type="entry name" value="DNA POLYMERASE III SUBUNIT ALPHA"/>
    <property type="match status" value="1"/>
</dbReference>
<dbReference type="GO" id="GO:0008408">
    <property type="term" value="F:3'-5' exonuclease activity"/>
    <property type="evidence" value="ECO:0007669"/>
    <property type="project" value="InterPro"/>
</dbReference>
<evidence type="ECO:0000256" key="10">
    <source>
        <dbReference type="SAM" id="MobiDB-lite"/>
    </source>
</evidence>
<evidence type="ECO:0000256" key="3">
    <source>
        <dbReference type="ARBA" id="ARBA00012417"/>
    </source>
</evidence>
<comment type="caution">
    <text evidence="12">The sequence shown here is derived from an EMBL/GenBank/DDBJ whole genome shotgun (WGS) entry which is preliminary data.</text>
</comment>
<gene>
    <name evidence="12" type="ORF">DFR64_1769</name>
</gene>
<accession>A0A347ZNB9</accession>
<comment type="catalytic activity">
    <reaction evidence="9">
        <text>DNA(n) + a 2'-deoxyribonucleoside 5'-triphosphate = DNA(n+1) + diphosphate</text>
        <dbReference type="Rhea" id="RHEA:22508"/>
        <dbReference type="Rhea" id="RHEA-COMP:17339"/>
        <dbReference type="Rhea" id="RHEA-COMP:17340"/>
        <dbReference type="ChEBI" id="CHEBI:33019"/>
        <dbReference type="ChEBI" id="CHEBI:61560"/>
        <dbReference type="ChEBI" id="CHEBI:173112"/>
        <dbReference type="EC" id="2.7.7.7"/>
    </reaction>
</comment>
<comment type="subcellular location">
    <subcellularLocation>
        <location evidence="1">Cytoplasm</location>
    </subcellularLocation>
</comment>
<dbReference type="EMBL" id="QUMS01000002">
    <property type="protein sequence ID" value="REG08402.1"/>
    <property type="molecule type" value="Genomic_DNA"/>
</dbReference>
<dbReference type="EC" id="2.7.7.7" evidence="3"/>
<organism evidence="12 13">
    <name type="scientific">Pelolinea submarina</name>
    <dbReference type="NCBI Taxonomy" id="913107"/>
    <lineage>
        <taxon>Bacteria</taxon>
        <taxon>Bacillati</taxon>
        <taxon>Chloroflexota</taxon>
        <taxon>Anaerolineae</taxon>
        <taxon>Anaerolineales</taxon>
        <taxon>Anaerolineaceae</taxon>
        <taxon>Pelolinea</taxon>
    </lineage>
</organism>
<feature type="region of interest" description="Disordered" evidence="10">
    <location>
        <begin position="1062"/>
        <end position="1089"/>
    </location>
</feature>
<dbReference type="CDD" id="cd12113">
    <property type="entry name" value="PHP_PolIIIA_DnaE3"/>
    <property type="match status" value="1"/>
</dbReference>
<evidence type="ECO:0000256" key="9">
    <source>
        <dbReference type="ARBA" id="ARBA00049244"/>
    </source>
</evidence>
<evidence type="ECO:0000313" key="12">
    <source>
        <dbReference type="EMBL" id="REG08402.1"/>
    </source>
</evidence>
<dbReference type="CDD" id="cd04485">
    <property type="entry name" value="DnaE_OBF"/>
    <property type="match status" value="1"/>
</dbReference>
<dbReference type="Gene3D" id="1.10.150.870">
    <property type="match status" value="1"/>
</dbReference>
<feature type="region of interest" description="Disordered" evidence="10">
    <location>
        <begin position="1166"/>
        <end position="1193"/>
    </location>
</feature>
<evidence type="ECO:0000256" key="5">
    <source>
        <dbReference type="ARBA" id="ARBA00022679"/>
    </source>
</evidence>
<evidence type="ECO:0000256" key="8">
    <source>
        <dbReference type="ARBA" id="ARBA00022932"/>
    </source>
</evidence>
<dbReference type="GO" id="GO:0003887">
    <property type="term" value="F:DNA-directed DNA polymerase activity"/>
    <property type="evidence" value="ECO:0007669"/>
    <property type="project" value="UniProtKB-KW"/>
</dbReference>
<evidence type="ECO:0000256" key="1">
    <source>
        <dbReference type="ARBA" id="ARBA00004496"/>
    </source>
</evidence>
<dbReference type="InterPro" id="IPR029460">
    <property type="entry name" value="DNAPol_HHH"/>
</dbReference>
<dbReference type="Pfam" id="PF17657">
    <property type="entry name" value="DNA_pol3_finger"/>
    <property type="match status" value="1"/>
</dbReference>
<evidence type="ECO:0000256" key="2">
    <source>
        <dbReference type="ARBA" id="ARBA00009496"/>
    </source>
</evidence>
<sequence>MSFVHLHVHTHYSLLDGFSNIKKLMTRAKEYGMPAVTISDHGTMYGVIEFYNAAKAAEIKPIIGLESYLAPRGMTDKDSQYDKRAFHLLLLAENNTGYQNLLKIASAAQLDGFYYHPRIDKDYLAAHSEGLIATSACLKGEVPNTIMERGVETAQPLLDWYFDVFGRDRFFLELQRHDMPELEQVNQELLKMGARYNARYVATNDVHYVDRSDARYQDILLAIQTGALLSDPHRMHMNGDSYYFRSPEEMSALFSDVPESITNTLEIADRCNVNLDPDGYHLPLFEVPEGFTAQTYLRKLCDEGLKERYHEHADDKDVLERLEYELGVIHKMGFDAYFLIVWDLSRYARDHNIWYEARGSAAGSIVAYSLGITSVEPLRHGLIFERFLNPDRVNMPDVDMDFQDDKRTEIMEYCADKYGHDHVAQIITFGTMGARNAIRDVGRVMDIPLNEVDQIAKMIPNVPSRPTSIPEAIEQVPSLKELYNSQPYLKDLIDAAAGMEGVARNVGTHAAGVIISDKPIVEYVPLHRPTSNSEDVPIKSVTQYEMTILDHLGMLKVDFLGLSTLTVMQKASDLIFKRHNVRYTLDNIPVDDAETYEFLGKGLTAGVFQLEGVGMTRFLVEMKPTKLDNIIAMVALYRPGPMDTIPSYIKRMHGEEEITYRHPLLEPIMGETYGFAIYQEQVMQAAMGLAGYTAAEADMLRKVISKKKEKELKKHHEKFVNGAVERGIDKKTADEIFVDWEGFAHYGFNKSHAADYGVVSVQTAFLKTHYAIEYMTALLSQVKNESEKVALYVADCRAMGIDVLPPDVNYSGWDFEIEDTGDGQSVIRFGLGAVKNVGQNPIDLITEARADGGKFKDINDFARRVDLRKVGRRALESMIRVGALDTFADRHALLSGLENVMAVSESHFKAREAGQMTIFGFVEGLDEEIHLPAVTSLDRREKLEWEHELLGIYLSDHPLSPYMTYIRKRVTHFSAQLKEARHGSEVVVAGKIAGYRTIITKKGSEMAFATLEDLQGSIELVIFPRTWSQYAEVIRGEGALLVKGKADTEKIDPKVLVDYLEEIPPDQGNDPEDDPMDALPVQGQSPRLDDYDLPPLDDDDDAFFGGLDIAEDGPVFSGDTTDRAANTRSFSAGRSTEVALQAPAAPLASITAAMAPVVSYVAESEVGQEVPGETSPRVSDASSGAEPESISPNGNHKVLLLQLASCGSRERDNRRLKQIYGFLTSTPGSDQFAFLCQENGQTVRLDFPNDNTCINDSMLREVRGIVGEANVIIEE</sequence>
<dbReference type="InterPro" id="IPR003141">
    <property type="entry name" value="Pol/His_phosphatase_N"/>
</dbReference>
<dbReference type="GO" id="GO:0006260">
    <property type="term" value="P:DNA replication"/>
    <property type="evidence" value="ECO:0007669"/>
    <property type="project" value="UniProtKB-KW"/>
</dbReference>
<feature type="domain" description="Polymerase/histidinol phosphatase N-terminal" evidence="11">
    <location>
        <begin position="4"/>
        <end position="71"/>
    </location>
</feature>
<dbReference type="Pfam" id="PF07733">
    <property type="entry name" value="DNA_pol3_alpha"/>
    <property type="match status" value="1"/>
</dbReference>
<dbReference type="NCBIfam" id="NF005298">
    <property type="entry name" value="PRK06826.1"/>
    <property type="match status" value="1"/>
</dbReference>
<keyword evidence="6" id="KW-0548">Nucleotidyltransferase</keyword>
<dbReference type="SUPFAM" id="SSF89550">
    <property type="entry name" value="PHP domain-like"/>
    <property type="match status" value="1"/>
</dbReference>
<feature type="compositionally biased region" description="Acidic residues" evidence="10">
    <location>
        <begin position="1062"/>
        <end position="1076"/>
    </location>
</feature>
<keyword evidence="8" id="KW-0239">DNA-directed DNA polymerase</keyword>
<proteinExistence type="inferred from homology"/>
<dbReference type="InterPro" id="IPR004013">
    <property type="entry name" value="PHP_dom"/>
</dbReference>
<keyword evidence="7" id="KW-0235">DNA replication</keyword>
<dbReference type="OrthoDB" id="9803237at2"/>
<dbReference type="AlphaFoldDB" id="A0A347ZNB9"/>
<dbReference type="Proteomes" id="UP000256388">
    <property type="component" value="Unassembled WGS sequence"/>
</dbReference>
<keyword evidence="13" id="KW-1185">Reference proteome</keyword>
<dbReference type="InterPro" id="IPR041931">
    <property type="entry name" value="DNA_pol3_alpha_thumb_dom"/>
</dbReference>
<dbReference type="NCBIfam" id="NF004226">
    <property type="entry name" value="PRK05673.1"/>
    <property type="match status" value="1"/>
</dbReference>
<dbReference type="InterPro" id="IPR011708">
    <property type="entry name" value="DNA_pol3_alpha_NTPase_dom"/>
</dbReference>
<dbReference type="InterPro" id="IPR040982">
    <property type="entry name" value="DNA_pol3_finger"/>
</dbReference>
<dbReference type="Gene3D" id="2.40.50.140">
    <property type="entry name" value="Nucleic acid-binding proteins"/>
    <property type="match status" value="1"/>
</dbReference>
<dbReference type="Gene3D" id="3.20.20.140">
    <property type="entry name" value="Metal-dependent hydrolases"/>
    <property type="match status" value="1"/>
</dbReference>
<dbReference type="Pfam" id="PF01336">
    <property type="entry name" value="tRNA_anti-codon"/>
    <property type="match status" value="1"/>
</dbReference>
<protein>
    <recommendedName>
        <fullName evidence="4">DNA polymerase III subunit alpha</fullName>
        <ecNumber evidence="3">2.7.7.7</ecNumber>
    </recommendedName>
</protein>
<dbReference type="GO" id="GO:0005737">
    <property type="term" value="C:cytoplasm"/>
    <property type="evidence" value="ECO:0007669"/>
    <property type="project" value="UniProtKB-SubCell"/>
</dbReference>
<dbReference type="NCBIfam" id="TIGR00594">
    <property type="entry name" value="polc"/>
    <property type="match status" value="1"/>
</dbReference>